<dbReference type="PROSITE" id="PS50262">
    <property type="entry name" value="G_PROTEIN_RECEP_F1_2"/>
    <property type="match status" value="1"/>
</dbReference>
<feature type="transmembrane region" description="Helical" evidence="9">
    <location>
        <begin position="171"/>
        <end position="192"/>
    </location>
</feature>
<evidence type="ECO:0000256" key="7">
    <source>
        <dbReference type="ARBA" id="ARBA00023170"/>
    </source>
</evidence>
<dbReference type="SUPFAM" id="SSF81321">
    <property type="entry name" value="Family A G protein-coupled receptor-like"/>
    <property type="match status" value="1"/>
</dbReference>
<dbReference type="PROSITE" id="PS00237">
    <property type="entry name" value="G_PROTEIN_RECEP_F1_1"/>
    <property type="match status" value="1"/>
</dbReference>
<sequence length="261" mass="30053">MNSTDSGIECRTLFEKLHLLSDQQLDILLGTNLFIAVLNAVVNFIVVWLIVITKQYTNTSLRLTMYMSISDFLVGFVSQQMLTYFILKARSYISCEIQVLCQYILYIFPHMTGFFVGMVALDRYCRVKYTNRYNEIMTFKRQTIGIIFIAMLAILNCMVLISGIFSGNWLVALVGIQPLDMSFVTMDIVLYWRSITLMKEHMRNNAEMKNFSIDAISFLVVNRKARRQMNVWKEHILGPDKNAKCTAANNQKSADSTHVDV</sequence>
<keyword evidence="12" id="KW-1185">Reference proteome</keyword>
<keyword evidence="8" id="KW-0807">Transducer</keyword>
<evidence type="ECO:0000256" key="2">
    <source>
        <dbReference type="ARBA" id="ARBA00022475"/>
    </source>
</evidence>
<feature type="transmembrane region" description="Helical" evidence="9">
    <location>
        <begin position="63"/>
        <end position="87"/>
    </location>
</feature>
<evidence type="ECO:0000313" key="12">
    <source>
        <dbReference type="Proteomes" id="UP000594262"/>
    </source>
</evidence>
<dbReference type="AlphaFoldDB" id="A0A7M5WX44"/>
<keyword evidence="4 9" id="KW-1133">Transmembrane helix</keyword>
<dbReference type="InterPro" id="IPR050569">
    <property type="entry name" value="TAAR"/>
</dbReference>
<keyword evidence="2" id="KW-1003">Cell membrane</keyword>
<dbReference type="EnsemblMetazoa" id="CLYHEMT014428.1">
    <property type="protein sequence ID" value="CLYHEMP014428.1"/>
    <property type="gene ID" value="CLYHEMG014428"/>
</dbReference>
<evidence type="ECO:0000256" key="9">
    <source>
        <dbReference type="SAM" id="Phobius"/>
    </source>
</evidence>
<evidence type="ECO:0000256" key="3">
    <source>
        <dbReference type="ARBA" id="ARBA00022692"/>
    </source>
</evidence>
<dbReference type="Pfam" id="PF00001">
    <property type="entry name" value="7tm_1"/>
    <property type="match status" value="1"/>
</dbReference>
<dbReference type="PANTHER" id="PTHR24249:SF372">
    <property type="entry name" value="G-PROTEIN COUPLED RECEPTORS FAMILY 1 PROFILE DOMAIN-CONTAINING PROTEIN"/>
    <property type="match status" value="1"/>
</dbReference>
<protein>
    <recommendedName>
        <fullName evidence="10">G-protein coupled receptors family 1 profile domain-containing protein</fullName>
    </recommendedName>
</protein>
<evidence type="ECO:0000256" key="4">
    <source>
        <dbReference type="ARBA" id="ARBA00022989"/>
    </source>
</evidence>
<dbReference type="GO" id="GO:0005886">
    <property type="term" value="C:plasma membrane"/>
    <property type="evidence" value="ECO:0007669"/>
    <property type="project" value="UniProtKB-SubCell"/>
</dbReference>
<organism evidence="11 12">
    <name type="scientific">Clytia hemisphaerica</name>
    <dbReference type="NCBI Taxonomy" id="252671"/>
    <lineage>
        <taxon>Eukaryota</taxon>
        <taxon>Metazoa</taxon>
        <taxon>Cnidaria</taxon>
        <taxon>Hydrozoa</taxon>
        <taxon>Hydroidolina</taxon>
        <taxon>Leptothecata</taxon>
        <taxon>Obeliida</taxon>
        <taxon>Clytiidae</taxon>
        <taxon>Clytia</taxon>
    </lineage>
</organism>
<feature type="domain" description="G-protein coupled receptors family 1 profile" evidence="10">
    <location>
        <begin position="42"/>
        <end position="155"/>
    </location>
</feature>
<accession>A0A7M5WX44</accession>
<dbReference type="InterPro" id="IPR000276">
    <property type="entry name" value="GPCR_Rhodpsn"/>
</dbReference>
<evidence type="ECO:0000256" key="6">
    <source>
        <dbReference type="ARBA" id="ARBA00023136"/>
    </source>
</evidence>
<feature type="transmembrane region" description="Helical" evidence="9">
    <location>
        <begin position="103"/>
        <end position="122"/>
    </location>
</feature>
<dbReference type="CDD" id="cd00637">
    <property type="entry name" value="7tm_classA_rhodopsin-like"/>
    <property type="match status" value="1"/>
</dbReference>
<comment type="subcellular location">
    <subcellularLocation>
        <location evidence="1">Cell membrane</location>
        <topology evidence="1">Multi-pass membrane protein</topology>
    </subcellularLocation>
</comment>
<evidence type="ECO:0000256" key="1">
    <source>
        <dbReference type="ARBA" id="ARBA00004651"/>
    </source>
</evidence>
<reference evidence="11" key="1">
    <citation type="submission" date="2021-01" db="UniProtKB">
        <authorList>
            <consortium name="EnsemblMetazoa"/>
        </authorList>
    </citation>
    <scope>IDENTIFICATION</scope>
</reference>
<keyword evidence="5" id="KW-0297">G-protein coupled receptor</keyword>
<keyword evidence="7" id="KW-0675">Receptor</keyword>
<dbReference type="Proteomes" id="UP000594262">
    <property type="component" value="Unplaced"/>
</dbReference>
<keyword evidence="3 9" id="KW-0812">Transmembrane</keyword>
<evidence type="ECO:0000256" key="8">
    <source>
        <dbReference type="ARBA" id="ARBA00023224"/>
    </source>
</evidence>
<evidence type="ECO:0000259" key="10">
    <source>
        <dbReference type="PROSITE" id="PS50262"/>
    </source>
</evidence>
<name>A0A7M5WX44_9CNID</name>
<feature type="transmembrane region" description="Helical" evidence="9">
    <location>
        <begin position="27"/>
        <end position="51"/>
    </location>
</feature>
<evidence type="ECO:0000256" key="5">
    <source>
        <dbReference type="ARBA" id="ARBA00023040"/>
    </source>
</evidence>
<evidence type="ECO:0000313" key="11">
    <source>
        <dbReference type="EnsemblMetazoa" id="CLYHEMP014428.1"/>
    </source>
</evidence>
<proteinExistence type="predicted"/>
<keyword evidence="6 9" id="KW-0472">Membrane</keyword>
<dbReference type="Gene3D" id="1.20.1070.10">
    <property type="entry name" value="Rhodopsin 7-helix transmembrane proteins"/>
    <property type="match status" value="1"/>
</dbReference>
<dbReference type="PANTHER" id="PTHR24249">
    <property type="entry name" value="HISTAMINE RECEPTOR-RELATED G-PROTEIN COUPLED RECEPTOR"/>
    <property type="match status" value="1"/>
</dbReference>
<feature type="transmembrane region" description="Helical" evidence="9">
    <location>
        <begin position="143"/>
        <end position="165"/>
    </location>
</feature>
<dbReference type="GO" id="GO:0004930">
    <property type="term" value="F:G protein-coupled receptor activity"/>
    <property type="evidence" value="ECO:0007669"/>
    <property type="project" value="UniProtKB-KW"/>
</dbReference>
<dbReference type="InterPro" id="IPR017452">
    <property type="entry name" value="GPCR_Rhodpsn_7TM"/>
</dbReference>